<reference evidence="2 3" key="1">
    <citation type="submission" date="2018-04" db="EMBL/GenBank/DDBJ databases">
        <title>Adhaeribacter sp. HMF7616 genome sequencing and assembly.</title>
        <authorList>
            <person name="Kang H."/>
            <person name="Kang J."/>
            <person name="Cha I."/>
            <person name="Kim H."/>
            <person name="Joh K."/>
        </authorList>
    </citation>
    <scope>NUCLEOTIDE SEQUENCE [LARGE SCALE GENOMIC DNA]</scope>
    <source>
        <strain evidence="2 3">HMF7616</strain>
    </source>
</reference>
<dbReference type="AlphaFoldDB" id="A0A369QIU3"/>
<name>A0A369QIU3_9BACT</name>
<comment type="caution">
    <text evidence="2">The sequence shown here is derived from an EMBL/GenBank/DDBJ whole genome shotgun (WGS) entry which is preliminary data.</text>
</comment>
<sequence>MKRVLLIFLSFFLVFMACNQSTKNIRRNSSLSDYPELVERLGKKEFTPQNNFFLLNKASNSTCKITWGNSSGIRSSKEKIDFYLARRLYFQWENSQYLILKGGTGSGVWINLVLPFDKLEKVKTFDNMLCFDAENNLVASQYYNDTVLVVQNLKSDQKQYIILEDTPCGAASNLYCIDSVGIRNKELYLKWTTANLAKDSSRIYEEKRFQIKI</sequence>
<evidence type="ECO:0000313" key="3">
    <source>
        <dbReference type="Proteomes" id="UP000253919"/>
    </source>
</evidence>
<gene>
    <name evidence="2" type="ORF">AHMF7616_02935</name>
</gene>
<keyword evidence="3" id="KW-1185">Reference proteome</keyword>
<dbReference type="EMBL" id="QASA01000001">
    <property type="protein sequence ID" value="RDC64322.1"/>
    <property type="molecule type" value="Genomic_DNA"/>
</dbReference>
<dbReference type="Proteomes" id="UP000253919">
    <property type="component" value="Unassembled WGS sequence"/>
</dbReference>
<protein>
    <recommendedName>
        <fullName evidence="4">Lipoprotein</fullName>
    </recommendedName>
</protein>
<evidence type="ECO:0008006" key="4">
    <source>
        <dbReference type="Google" id="ProtNLM"/>
    </source>
</evidence>
<evidence type="ECO:0000313" key="2">
    <source>
        <dbReference type="EMBL" id="RDC64322.1"/>
    </source>
</evidence>
<dbReference type="PROSITE" id="PS51257">
    <property type="entry name" value="PROKAR_LIPOPROTEIN"/>
    <property type="match status" value="1"/>
</dbReference>
<feature type="signal peptide" evidence="1">
    <location>
        <begin position="1"/>
        <end position="17"/>
    </location>
</feature>
<evidence type="ECO:0000256" key="1">
    <source>
        <dbReference type="SAM" id="SignalP"/>
    </source>
</evidence>
<keyword evidence="1" id="KW-0732">Signal</keyword>
<accession>A0A369QIU3</accession>
<organism evidence="2 3">
    <name type="scientific">Adhaeribacter pallidiroseus</name>
    <dbReference type="NCBI Taxonomy" id="2072847"/>
    <lineage>
        <taxon>Bacteria</taxon>
        <taxon>Pseudomonadati</taxon>
        <taxon>Bacteroidota</taxon>
        <taxon>Cytophagia</taxon>
        <taxon>Cytophagales</taxon>
        <taxon>Hymenobacteraceae</taxon>
        <taxon>Adhaeribacter</taxon>
    </lineage>
</organism>
<feature type="chain" id="PRO_5016919659" description="Lipoprotein" evidence="1">
    <location>
        <begin position="18"/>
        <end position="213"/>
    </location>
</feature>
<proteinExistence type="predicted"/>
<dbReference type="RefSeq" id="WP_147275687.1">
    <property type="nucleotide sequence ID" value="NZ_QASA01000001.1"/>
</dbReference>